<feature type="transmembrane region" description="Helical" evidence="2">
    <location>
        <begin position="76"/>
        <end position="98"/>
    </location>
</feature>
<sequence>MAFAIYCQTVLEAIIFGLVVLHHLLSAFGPRFIPLFTWLDLLLMLAELAFGIFIIVQLSAHWELYKWSPKRAVGGIFNVWLLTILLAVLLCAKVIQLVDARGSMFFQRLDILRNRASDTPGQERLRRLNGGGSISWWRYPIHVLFGRKIWERKLPGESFWIAFLRGLLALLVIASLAIFGLFEIVLEPVSEIGLTPHRVFRSERLPRTLNTTTPIVWNLIVMWEKHPGAPRTLSESISLKPLWGVPRGKNSSQAPFGPECDIIEATQDMLPDYMDVNYFEVVIFHCPPRVPIPLDQAHSFHPLYHNRADTRPNLFLTANFTGLMAPGVFPNTPADMISDSLKVYLALTNDTGDALLTTRPIPLLPGSNLVGVADLMVRQRLKLREVSTFGLPFDLYDTFMIADIPYTGPETRVNNPRFQIPVPTGTDISTLRIACQNDPREWTVIQDYRNKSILAGIAAVGGLGSFLSVLFAVWFGNSLLGIVYRTKPLTPFGAFHYLDNQKARLITSTNENYGALRSDLQSLKDNPGLLTFIFDTLIDVDIVAEENPHRDRNTEKYGEDEGAHVRVQESEQTSTTSQSSIRRVSNEAAGVKVKRGDQAVVGRRETTLGRYILIFARFSEKAIFPI</sequence>
<dbReference type="AlphaFoldDB" id="A0A4Q2DAC7"/>
<proteinExistence type="predicted"/>
<dbReference type="EMBL" id="SDEE01000552">
    <property type="protein sequence ID" value="RXW15444.1"/>
    <property type="molecule type" value="Genomic_DNA"/>
</dbReference>
<keyword evidence="4" id="KW-1185">Reference proteome</keyword>
<keyword evidence="2" id="KW-0812">Transmembrane</keyword>
<keyword evidence="2" id="KW-0472">Membrane</keyword>
<feature type="region of interest" description="Disordered" evidence="1">
    <location>
        <begin position="549"/>
        <end position="587"/>
    </location>
</feature>
<feature type="transmembrane region" description="Helical" evidence="2">
    <location>
        <begin position="6"/>
        <end position="25"/>
    </location>
</feature>
<organism evidence="3 4">
    <name type="scientific">Candolleomyces aberdarensis</name>
    <dbReference type="NCBI Taxonomy" id="2316362"/>
    <lineage>
        <taxon>Eukaryota</taxon>
        <taxon>Fungi</taxon>
        <taxon>Dikarya</taxon>
        <taxon>Basidiomycota</taxon>
        <taxon>Agaricomycotina</taxon>
        <taxon>Agaricomycetes</taxon>
        <taxon>Agaricomycetidae</taxon>
        <taxon>Agaricales</taxon>
        <taxon>Agaricineae</taxon>
        <taxon>Psathyrellaceae</taxon>
        <taxon>Candolleomyces</taxon>
    </lineage>
</organism>
<dbReference type="Proteomes" id="UP000290288">
    <property type="component" value="Unassembled WGS sequence"/>
</dbReference>
<evidence type="ECO:0000256" key="1">
    <source>
        <dbReference type="SAM" id="MobiDB-lite"/>
    </source>
</evidence>
<gene>
    <name evidence="3" type="ORF">EST38_g10419</name>
</gene>
<feature type="transmembrane region" description="Helical" evidence="2">
    <location>
        <begin position="32"/>
        <end position="56"/>
    </location>
</feature>
<comment type="caution">
    <text evidence="3">The sequence shown here is derived from an EMBL/GenBank/DDBJ whole genome shotgun (WGS) entry which is preliminary data.</text>
</comment>
<accession>A0A4Q2DAC7</accession>
<evidence type="ECO:0000313" key="3">
    <source>
        <dbReference type="EMBL" id="RXW15444.1"/>
    </source>
</evidence>
<keyword evidence="2" id="KW-1133">Transmembrane helix</keyword>
<name>A0A4Q2DAC7_9AGAR</name>
<feature type="transmembrane region" description="Helical" evidence="2">
    <location>
        <begin position="453"/>
        <end position="475"/>
    </location>
</feature>
<feature type="compositionally biased region" description="Low complexity" evidence="1">
    <location>
        <begin position="570"/>
        <end position="580"/>
    </location>
</feature>
<feature type="transmembrane region" description="Helical" evidence="2">
    <location>
        <begin position="159"/>
        <end position="182"/>
    </location>
</feature>
<evidence type="ECO:0000256" key="2">
    <source>
        <dbReference type="SAM" id="Phobius"/>
    </source>
</evidence>
<dbReference type="OrthoDB" id="3227921at2759"/>
<evidence type="ECO:0000313" key="4">
    <source>
        <dbReference type="Proteomes" id="UP000290288"/>
    </source>
</evidence>
<protein>
    <submittedName>
        <fullName evidence="3">Uncharacterized protein</fullName>
    </submittedName>
</protein>
<feature type="compositionally biased region" description="Basic and acidic residues" evidence="1">
    <location>
        <begin position="549"/>
        <end position="569"/>
    </location>
</feature>
<reference evidence="3 4" key="1">
    <citation type="submission" date="2019-01" db="EMBL/GenBank/DDBJ databases">
        <title>Draft genome sequence of Psathyrella aberdarensis IHI B618.</title>
        <authorList>
            <person name="Buettner E."/>
            <person name="Kellner H."/>
        </authorList>
    </citation>
    <scope>NUCLEOTIDE SEQUENCE [LARGE SCALE GENOMIC DNA]</scope>
    <source>
        <strain evidence="3 4">IHI B618</strain>
    </source>
</reference>